<evidence type="ECO:0008006" key="2">
    <source>
        <dbReference type="Google" id="ProtNLM"/>
    </source>
</evidence>
<accession>A0AB39YMP0</accession>
<gene>
    <name evidence="1" type="ORF">ABQM86_00410</name>
</gene>
<protein>
    <recommendedName>
        <fullName evidence="2">DUF2613 family protein</fullName>
    </recommendedName>
</protein>
<sequence length="46" mass="4697">MRTITGLVLGAAIGVILALGAYLSCVGTAQHTHVARADAQDFSLVD</sequence>
<dbReference type="RefSeq" id="WP_369745649.1">
    <property type="nucleotide sequence ID" value="NZ_CP165735.1"/>
</dbReference>
<name>A0AB39YMP0_9MICC</name>
<proteinExistence type="predicted"/>
<organism evidence="1">
    <name type="scientific">Paenarthrobacter sp. AMU7</name>
    <dbReference type="NCBI Taxonomy" id="3162492"/>
    <lineage>
        <taxon>Bacteria</taxon>
        <taxon>Bacillati</taxon>
        <taxon>Actinomycetota</taxon>
        <taxon>Actinomycetes</taxon>
        <taxon>Micrococcales</taxon>
        <taxon>Micrococcaceae</taxon>
        <taxon>Paenarthrobacter</taxon>
    </lineage>
</organism>
<evidence type="ECO:0000313" key="1">
    <source>
        <dbReference type="EMBL" id="XDV71689.1"/>
    </source>
</evidence>
<reference evidence="1" key="1">
    <citation type="submission" date="2024-07" db="EMBL/GenBank/DDBJ databases">
        <authorList>
            <person name="Li J."/>
            <person name="Wei H."/>
            <person name="Ma J."/>
        </authorList>
    </citation>
    <scope>NUCLEOTIDE SEQUENCE</scope>
    <source>
        <strain evidence="1">AMU7</strain>
    </source>
</reference>
<dbReference type="AlphaFoldDB" id="A0AB39YMP0"/>
<dbReference type="EMBL" id="CP165735">
    <property type="protein sequence ID" value="XDV71689.1"/>
    <property type="molecule type" value="Genomic_DNA"/>
</dbReference>